<protein>
    <submittedName>
        <fullName evidence="1">Uncharacterized protein</fullName>
    </submittedName>
</protein>
<keyword evidence="2" id="KW-1185">Reference proteome</keyword>
<evidence type="ECO:0000313" key="2">
    <source>
        <dbReference type="Proteomes" id="UP001628193"/>
    </source>
</evidence>
<proteinExistence type="predicted"/>
<dbReference type="EMBL" id="BAAFGK010000004">
    <property type="protein sequence ID" value="GAB0057850.1"/>
    <property type="molecule type" value="Genomic_DNA"/>
</dbReference>
<dbReference type="Proteomes" id="UP001628193">
    <property type="component" value="Unassembled WGS sequence"/>
</dbReference>
<accession>A0ABQ0CAF9</accession>
<comment type="caution">
    <text evidence="1">The sequence shown here is derived from an EMBL/GenBank/DDBJ whole genome shotgun (WGS) entry which is preliminary data.</text>
</comment>
<sequence>MQENEGNRVTDEFDTPWKDILVPYLRPGNPGNRGTREIREIGGHHTHFPYGYKFNRYSVPRF</sequence>
<name>A0ABQ0CAF9_9PROT</name>
<organism evidence="1 2">
    <name type="scientific">Candidatus Magnetaquiglobus chichijimensis</name>
    <dbReference type="NCBI Taxonomy" id="3141448"/>
    <lineage>
        <taxon>Bacteria</taxon>
        <taxon>Pseudomonadati</taxon>
        <taxon>Pseudomonadota</taxon>
        <taxon>Magnetococcia</taxon>
        <taxon>Magnetococcales</taxon>
        <taxon>Candidatus Magnetaquicoccaceae</taxon>
        <taxon>Candidatus Magnetaquiglobus</taxon>
    </lineage>
</organism>
<reference evidence="1 2" key="1">
    <citation type="submission" date="2024-09" db="EMBL/GenBank/DDBJ databases">
        <title>Draft genome sequence of Candidatus Magnetaquicoccaceae bacterium FCR-1.</title>
        <authorList>
            <person name="Shimoshige H."/>
            <person name="Shimamura S."/>
            <person name="Taoka A."/>
            <person name="Kobayashi H."/>
            <person name="Maekawa T."/>
        </authorList>
    </citation>
    <scope>NUCLEOTIDE SEQUENCE [LARGE SCALE GENOMIC DNA]</scope>
    <source>
        <strain evidence="1 2">FCR-1</strain>
    </source>
</reference>
<gene>
    <name evidence="1" type="ORF">SIID45300_02184</name>
</gene>
<evidence type="ECO:0000313" key="1">
    <source>
        <dbReference type="EMBL" id="GAB0057850.1"/>
    </source>
</evidence>